<dbReference type="OrthoDB" id="405848at2759"/>
<evidence type="ECO:0000256" key="6">
    <source>
        <dbReference type="ARBA" id="ARBA00022982"/>
    </source>
</evidence>
<organism evidence="13 14">
    <name type="scientific">Polychaeton citri CBS 116435</name>
    <dbReference type="NCBI Taxonomy" id="1314669"/>
    <lineage>
        <taxon>Eukaryota</taxon>
        <taxon>Fungi</taxon>
        <taxon>Dikarya</taxon>
        <taxon>Ascomycota</taxon>
        <taxon>Pezizomycotina</taxon>
        <taxon>Dothideomycetes</taxon>
        <taxon>Dothideomycetidae</taxon>
        <taxon>Capnodiales</taxon>
        <taxon>Capnodiaceae</taxon>
        <taxon>Polychaeton</taxon>
    </lineage>
</organism>
<keyword evidence="5" id="KW-0999">Mitochondrion inner membrane</keyword>
<keyword evidence="14" id="KW-1185">Reference proteome</keyword>
<comment type="similarity">
    <text evidence="2">Belongs to the UQCRH/QCR6 family.</text>
</comment>
<dbReference type="AlphaFoldDB" id="A0A9P4PXY3"/>
<dbReference type="FunFam" id="1.10.287.20:FF:000003">
    <property type="entry name" value="Cytochrome b-c1 complex subunit 6"/>
    <property type="match status" value="1"/>
</dbReference>
<evidence type="ECO:0000313" key="13">
    <source>
        <dbReference type="EMBL" id="KAF2716987.1"/>
    </source>
</evidence>
<dbReference type="PANTHER" id="PTHR15336">
    <property type="entry name" value="UBIQUINOL-CYTOCHROME C REDUCTASE COMPLEX 7.8 KDA PROTEIN"/>
    <property type="match status" value="1"/>
</dbReference>
<keyword evidence="3" id="KW-0813">Transport</keyword>
<evidence type="ECO:0000256" key="1">
    <source>
        <dbReference type="ARBA" id="ARBA00004137"/>
    </source>
</evidence>
<dbReference type="Proteomes" id="UP000799441">
    <property type="component" value="Unassembled WGS sequence"/>
</dbReference>
<feature type="compositionally biased region" description="Acidic residues" evidence="11">
    <location>
        <begin position="140"/>
        <end position="171"/>
    </location>
</feature>
<evidence type="ECO:0000256" key="3">
    <source>
        <dbReference type="ARBA" id="ARBA00022448"/>
    </source>
</evidence>
<accession>A0A9P4PXY3</accession>
<reference evidence="13" key="1">
    <citation type="journal article" date="2020" name="Stud. Mycol.">
        <title>101 Dothideomycetes genomes: a test case for predicting lifestyles and emergence of pathogens.</title>
        <authorList>
            <person name="Haridas S."/>
            <person name="Albert R."/>
            <person name="Binder M."/>
            <person name="Bloem J."/>
            <person name="Labutti K."/>
            <person name="Salamov A."/>
            <person name="Andreopoulos B."/>
            <person name="Baker S."/>
            <person name="Barry K."/>
            <person name="Bills G."/>
            <person name="Bluhm B."/>
            <person name="Cannon C."/>
            <person name="Castanera R."/>
            <person name="Culley D."/>
            <person name="Daum C."/>
            <person name="Ezra D."/>
            <person name="Gonzalez J."/>
            <person name="Henrissat B."/>
            <person name="Kuo A."/>
            <person name="Liang C."/>
            <person name="Lipzen A."/>
            <person name="Lutzoni F."/>
            <person name="Magnuson J."/>
            <person name="Mondo S."/>
            <person name="Nolan M."/>
            <person name="Ohm R."/>
            <person name="Pangilinan J."/>
            <person name="Park H.-J."/>
            <person name="Ramirez L."/>
            <person name="Alfaro M."/>
            <person name="Sun H."/>
            <person name="Tritt A."/>
            <person name="Yoshinaga Y."/>
            <person name="Zwiers L.-H."/>
            <person name="Turgeon B."/>
            <person name="Goodwin S."/>
            <person name="Spatafora J."/>
            <person name="Crous P."/>
            <person name="Grigoriev I."/>
        </authorList>
    </citation>
    <scope>NUCLEOTIDE SEQUENCE</scope>
    <source>
        <strain evidence="13">CBS 116435</strain>
    </source>
</reference>
<dbReference type="InterPro" id="IPR023184">
    <property type="entry name" value="Ubol_cytC_Rdtase_hinge_dom"/>
</dbReference>
<dbReference type="GO" id="GO:0005743">
    <property type="term" value="C:mitochondrial inner membrane"/>
    <property type="evidence" value="ECO:0007669"/>
    <property type="project" value="UniProtKB-SubCell"/>
</dbReference>
<evidence type="ECO:0000256" key="8">
    <source>
        <dbReference type="ARBA" id="ARBA00023136"/>
    </source>
</evidence>
<name>A0A9P4PXY3_9PEZI</name>
<proteinExistence type="inferred from homology"/>
<gene>
    <name evidence="13" type="ORF">K431DRAFT_341637</name>
</gene>
<protein>
    <recommendedName>
        <fullName evidence="9">Cytochrome b-c1 complex subunit 6, mitochondrial</fullName>
    </recommendedName>
    <alternativeName>
        <fullName evidence="10">Complex III subunit 6</fullName>
    </alternativeName>
</protein>
<dbReference type="Gene3D" id="1.10.287.20">
    <property type="entry name" value="Ubiquinol-cytochrome C reductase hinge domain"/>
    <property type="match status" value="1"/>
</dbReference>
<feature type="compositionally biased region" description="Polar residues" evidence="11">
    <location>
        <begin position="62"/>
        <end position="74"/>
    </location>
</feature>
<evidence type="ECO:0000256" key="4">
    <source>
        <dbReference type="ARBA" id="ARBA00022660"/>
    </source>
</evidence>
<feature type="region of interest" description="Disordered" evidence="11">
    <location>
        <begin position="19"/>
        <end position="177"/>
    </location>
</feature>
<keyword evidence="6" id="KW-0249">Electron transport</keyword>
<dbReference type="EMBL" id="MU003855">
    <property type="protein sequence ID" value="KAF2716987.1"/>
    <property type="molecule type" value="Genomic_DNA"/>
</dbReference>
<evidence type="ECO:0000256" key="10">
    <source>
        <dbReference type="ARBA" id="ARBA00044246"/>
    </source>
</evidence>
<dbReference type="Pfam" id="PF02320">
    <property type="entry name" value="UCR_hinge"/>
    <property type="match status" value="1"/>
</dbReference>
<dbReference type="PANTHER" id="PTHR15336:SF0">
    <property type="entry name" value="CYTOCHROME B-C1 COMPLEX SUBUNIT 6, MITOCHONDRIAL"/>
    <property type="match status" value="1"/>
</dbReference>
<comment type="subcellular location">
    <subcellularLocation>
        <location evidence="1">Mitochondrion inner membrane</location>
        <topology evidence="1">Peripheral membrane protein</topology>
        <orientation evidence="1">Intermembrane side</orientation>
    </subcellularLocation>
</comment>
<keyword evidence="8" id="KW-0472">Membrane</keyword>
<evidence type="ECO:0000256" key="2">
    <source>
        <dbReference type="ARBA" id="ARBA00006498"/>
    </source>
</evidence>
<keyword evidence="7" id="KW-0496">Mitochondrion</keyword>
<evidence type="ECO:0000256" key="9">
    <source>
        <dbReference type="ARBA" id="ARBA00044155"/>
    </source>
</evidence>
<keyword evidence="4" id="KW-0679">Respiratory chain</keyword>
<evidence type="ECO:0000313" key="14">
    <source>
        <dbReference type="Proteomes" id="UP000799441"/>
    </source>
</evidence>
<evidence type="ECO:0000256" key="11">
    <source>
        <dbReference type="SAM" id="MobiDB-lite"/>
    </source>
</evidence>
<sequence>MGIFDYISDLYSSLPVTLSTTEAEERQYEGPADTSGEQASAKDQKGGIGAAQHDRGAATRGGASTSTPHSGTNEESGDEAEENKKTSESAASRSGEGERGHRPGDGGAASGQKGADAAGPGGGSVKQTNPGKGLEAASGGDDEAEASGDDAEEGGDDDEEEEEEEEEEEPEDIKPVIEEECLKTAACAPLKHHYDECAERVQQQIDDNGKAEEDCVEEFFHMMHCATQCAAPKLFKQLK</sequence>
<dbReference type="GO" id="GO:0006122">
    <property type="term" value="P:mitochondrial electron transport, ubiquinol to cytochrome c"/>
    <property type="evidence" value="ECO:0007669"/>
    <property type="project" value="InterPro"/>
</dbReference>
<comment type="caution">
    <text evidence="13">The sequence shown here is derived from an EMBL/GenBank/DDBJ whole genome shotgun (WGS) entry which is preliminary data.</text>
</comment>
<evidence type="ECO:0000256" key="7">
    <source>
        <dbReference type="ARBA" id="ARBA00023128"/>
    </source>
</evidence>
<dbReference type="SUPFAM" id="SSF81531">
    <property type="entry name" value="Non-heme 11 kDa protein of cytochrome bc1 complex (Ubiquinol-cytochrome c reductase)"/>
    <property type="match status" value="1"/>
</dbReference>
<feature type="domain" description="Ubiquinol-cytochrome C reductase hinge" evidence="12">
    <location>
        <begin position="172"/>
        <end position="239"/>
    </location>
</feature>
<dbReference type="InterPro" id="IPR036811">
    <property type="entry name" value="Ubol_cytC_Rdtase_hinge_dom_sf"/>
</dbReference>
<feature type="compositionally biased region" description="Basic and acidic residues" evidence="11">
    <location>
        <begin position="95"/>
        <end position="104"/>
    </location>
</feature>
<evidence type="ECO:0000256" key="5">
    <source>
        <dbReference type="ARBA" id="ARBA00022792"/>
    </source>
</evidence>
<dbReference type="InterPro" id="IPR003422">
    <property type="entry name" value="Cyt_b-c1_6"/>
</dbReference>
<evidence type="ECO:0000259" key="12">
    <source>
        <dbReference type="Pfam" id="PF02320"/>
    </source>
</evidence>